<dbReference type="PATRIC" id="fig|937777.3.peg.2365"/>
<dbReference type="InterPro" id="IPR000731">
    <property type="entry name" value="SSD"/>
</dbReference>
<dbReference type="PANTHER" id="PTHR33406:SF13">
    <property type="entry name" value="MEMBRANE PROTEIN YDFJ"/>
    <property type="match status" value="1"/>
</dbReference>
<accession>L0A1W8</accession>
<protein>
    <submittedName>
        <fullName evidence="8">Putative RND superfamily drug exporter</fullName>
    </submittedName>
</protein>
<dbReference type="AlphaFoldDB" id="L0A1W8"/>
<evidence type="ECO:0000259" key="7">
    <source>
        <dbReference type="PROSITE" id="PS50156"/>
    </source>
</evidence>
<reference evidence="9" key="1">
    <citation type="submission" date="2012-03" db="EMBL/GenBank/DDBJ databases">
        <title>Complete sequence of chromosome of Deinococcus peraridilitoris DSM 19664.</title>
        <authorList>
            <person name="Lucas S."/>
            <person name="Copeland A."/>
            <person name="Lapidus A."/>
            <person name="Glavina del Rio T."/>
            <person name="Dalin E."/>
            <person name="Tice H."/>
            <person name="Bruce D."/>
            <person name="Goodwin L."/>
            <person name="Pitluck S."/>
            <person name="Peters L."/>
            <person name="Mikhailova N."/>
            <person name="Lu M."/>
            <person name="Kyrpides N."/>
            <person name="Mavromatis K."/>
            <person name="Ivanova N."/>
            <person name="Brettin T."/>
            <person name="Detter J.C."/>
            <person name="Han C."/>
            <person name="Larimer F."/>
            <person name="Land M."/>
            <person name="Hauser L."/>
            <person name="Markowitz V."/>
            <person name="Cheng J.-F."/>
            <person name="Hugenholtz P."/>
            <person name="Woyke T."/>
            <person name="Wu D."/>
            <person name="Pukall R."/>
            <person name="Steenblock K."/>
            <person name="Brambilla E."/>
            <person name="Klenk H.-P."/>
            <person name="Eisen J.A."/>
        </authorList>
    </citation>
    <scope>NUCLEOTIDE SEQUENCE [LARGE SCALE GENOMIC DNA]</scope>
    <source>
        <strain evidence="9">DSM 19664 / LMG 22246 / CIP 109416 / KR-200</strain>
    </source>
</reference>
<dbReference type="KEGG" id="dpd:Deipe_2363"/>
<feature type="transmembrane region" description="Helical" evidence="6">
    <location>
        <begin position="302"/>
        <end position="328"/>
    </location>
</feature>
<dbReference type="Gene3D" id="1.20.1640.10">
    <property type="entry name" value="Multidrug efflux transporter AcrB transmembrane domain"/>
    <property type="match status" value="2"/>
</dbReference>
<feature type="transmembrane region" description="Helical" evidence="6">
    <location>
        <begin position="569"/>
        <end position="590"/>
    </location>
</feature>
<proteinExistence type="predicted"/>
<dbReference type="eggNOG" id="COG2409">
    <property type="taxonomic scope" value="Bacteria"/>
</dbReference>
<dbReference type="InterPro" id="IPR050545">
    <property type="entry name" value="Mycobact_MmpL"/>
</dbReference>
<organism evidence="8 9">
    <name type="scientific">Deinococcus peraridilitoris (strain DSM 19664 / LMG 22246 / CIP 109416 / KR-200)</name>
    <dbReference type="NCBI Taxonomy" id="937777"/>
    <lineage>
        <taxon>Bacteria</taxon>
        <taxon>Thermotogati</taxon>
        <taxon>Deinococcota</taxon>
        <taxon>Deinococci</taxon>
        <taxon>Deinococcales</taxon>
        <taxon>Deinococcaceae</taxon>
        <taxon>Deinococcus</taxon>
    </lineage>
</organism>
<feature type="transmembrane region" description="Helical" evidence="6">
    <location>
        <begin position="275"/>
        <end position="296"/>
    </location>
</feature>
<dbReference type="SUPFAM" id="SSF82866">
    <property type="entry name" value="Multidrug efflux transporter AcrB transmembrane domain"/>
    <property type="match status" value="2"/>
</dbReference>
<dbReference type="PROSITE" id="PS50156">
    <property type="entry name" value="SSD"/>
    <property type="match status" value="1"/>
</dbReference>
<dbReference type="RefSeq" id="WP_015236143.1">
    <property type="nucleotide sequence ID" value="NC_019793.1"/>
</dbReference>
<feature type="transmembrane region" description="Helical" evidence="6">
    <location>
        <begin position="683"/>
        <end position="705"/>
    </location>
</feature>
<dbReference type="HOGENOM" id="CLU_005108_5_1_0"/>
<gene>
    <name evidence="8" type="ordered locus">Deipe_2363</name>
</gene>
<keyword evidence="5 6" id="KW-0472">Membrane</keyword>
<evidence type="ECO:0000256" key="5">
    <source>
        <dbReference type="ARBA" id="ARBA00023136"/>
    </source>
</evidence>
<keyword evidence="3 6" id="KW-0812">Transmembrane</keyword>
<feature type="transmembrane region" description="Helical" evidence="6">
    <location>
        <begin position="201"/>
        <end position="221"/>
    </location>
</feature>
<feature type="transmembrane region" description="Helical" evidence="6">
    <location>
        <begin position="362"/>
        <end position="380"/>
    </location>
</feature>
<dbReference type="InterPro" id="IPR004869">
    <property type="entry name" value="MMPL_dom"/>
</dbReference>
<dbReference type="OrthoDB" id="7051771at2"/>
<feature type="transmembrane region" description="Helical" evidence="6">
    <location>
        <begin position="541"/>
        <end position="562"/>
    </location>
</feature>
<feature type="transmembrane region" description="Helical" evidence="6">
    <location>
        <begin position="227"/>
        <end position="246"/>
    </location>
</feature>
<keyword evidence="9" id="KW-1185">Reference proteome</keyword>
<sequence>MSFLARFVTRFPLVVLGLWVLALLLALPFARLAPGALSANPGAVEQAESTRVTRILEREFGERGDSAVLLVTRAAYLSDDPRFRVRYDAFVSELRALRGMLSVSPFDAASPLRTQSIDRKVTLTVVQLNAEDRATLAQVRRLAREQSSVLKVSVTGGQPIAEDFTAFAEQDTKRSELAALPITALVLLAVFGALVATLLPLLMGVMSITVALAGIYGLAQFMEVSTFAQSVVTLLGLGAGIDYALLMVNRFREELTTHPAAEAARRTVLTAGRSVVFSGLTVALAMAALLIPPLAFVRSMGVGGVLVMLLTVLASITALPALFVLLGARVNSPRILRITWSQNAGASRAWSNFARRVIRRPWLAVLSSSAVLLVLALPALDMRLGYAGAWGLTPGVESRDTLKAVEGLGAGGLLSAFEVVLDLQGQPYDAQTRAEFRNLVNRLEAVPGVSAVVSPFVRPEQVAGAGGLSDLVAITNRTFSRDRQFLRVTVLPEHNLRTDQVDVFASRLREVLDAQRRPYLLGGAPIGGREFTQALVDATPLAITVVLAGTFVLLAVAFRSLVIPLKSVVMNLLTVGAAYGVVTLVVQQGVFASALGIPQDVGVLDSSLPLLLFAVLFGLSMDYEIFLLSRVQEEHLRGASNDEAVVLAVGRTGRIITSAAVIMFIVFCAFISGRVVANKSIGLGLAVAVLLDATLVRMVLVPGFLKLAGRWNWWLPRWLDRRLPQVSLEH</sequence>
<evidence type="ECO:0000313" key="8">
    <source>
        <dbReference type="EMBL" id="AFZ67841.1"/>
    </source>
</evidence>
<feature type="transmembrane region" description="Helical" evidence="6">
    <location>
        <begin position="177"/>
        <end position="196"/>
    </location>
</feature>
<feature type="transmembrane region" description="Helical" evidence="6">
    <location>
        <begin position="610"/>
        <end position="628"/>
    </location>
</feature>
<dbReference type="GO" id="GO:0005886">
    <property type="term" value="C:plasma membrane"/>
    <property type="evidence" value="ECO:0007669"/>
    <property type="project" value="UniProtKB-SubCell"/>
</dbReference>
<dbReference type="STRING" id="937777.Deipe_2363"/>
<evidence type="ECO:0000256" key="1">
    <source>
        <dbReference type="ARBA" id="ARBA00004651"/>
    </source>
</evidence>
<keyword evidence="4 6" id="KW-1133">Transmembrane helix</keyword>
<dbReference type="EMBL" id="CP003382">
    <property type="protein sequence ID" value="AFZ67841.1"/>
    <property type="molecule type" value="Genomic_DNA"/>
</dbReference>
<evidence type="ECO:0000256" key="6">
    <source>
        <dbReference type="SAM" id="Phobius"/>
    </source>
</evidence>
<comment type="subcellular location">
    <subcellularLocation>
        <location evidence="1">Cell membrane</location>
        <topology evidence="1">Multi-pass membrane protein</topology>
    </subcellularLocation>
</comment>
<evidence type="ECO:0000256" key="4">
    <source>
        <dbReference type="ARBA" id="ARBA00022989"/>
    </source>
</evidence>
<dbReference type="Proteomes" id="UP000010467">
    <property type="component" value="Chromosome"/>
</dbReference>
<feature type="domain" description="SSD" evidence="7">
    <location>
        <begin position="202"/>
        <end position="325"/>
    </location>
</feature>
<keyword evidence="2" id="KW-1003">Cell membrane</keyword>
<dbReference type="Pfam" id="PF03176">
    <property type="entry name" value="MMPL"/>
    <property type="match status" value="2"/>
</dbReference>
<name>L0A1W8_DEIPD</name>
<evidence type="ECO:0000313" key="9">
    <source>
        <dbReference type="Proteomes" id="UP000010467"/>
    </source>
</evidence>
<evidence type="ECO:0000256" key="2">
    <source>
        <dbReference type="ARBA" id="ARBA00022475"/>
    </source>
</evidence>
<dbReference type="PANTHER" id="PTHR33406">
    <property type="entry name" value="MEMBRANE PROTEIN MJ1562-RELATED"/>
    <property type="match status" value="1"/>
</dbReference>
<evidence type="ECO:0000256" key="3">
    <source>
        <dbReference type="ARBA" id="ARBA00022692"/>
    </source>
</evidence>
<feature type="transmembrane region" description="Helical" evidence="6">
    <location>
        <begin position="655"/>
        <end position="677"/>
    </location>
</feature>